<evidence type="ECO:0000313" key="3">
    <source>
        <dbReference type="Proteomes" id="UP000322234"/>
    </source>
</evidence>
<name>A0A6B0RZY6_9CETA</name>
<protein>
    <submittedName>
        <fullName evidence="2">Uncharacterized protein</fullName>
    </submittedName>
</protein>
<evidence type="ECO:0000313" key="2">
    <source>
        <dbReference type="EMBL" id="MXQ95630.1"/>
    </source>
</evidence>
<gene>
    <name evidence="2" type="ORF">E5288_WYG009308</name>
</gene>
<keyword evidence="3" id="KW-1185">Reference proteome</keyword>
<dbReference type="EMBL" id="VBQZ03000141">
    <property type="protein sequence ID" value="MXQ95630.1"/>
    <property type="molecule type" value="Genomic_DNA"/>
</dbReference>
<accession>A0A6B0RZY6</accession>
<dbReference type="Proteomes" id="UP000322234">
    <property type="component" value="Unassembled WGS sequence"/>
</dbReference>
<feature type="region of interest" description="Disordered" evidence="1">
    <location>
        <begin position="1"/>
        <end position="32"/>
    </location>
</feature>
<proteinExistence type="predicted"/>
<evidence type="ECO:0000256" key="1">
    <source>
        <dbReference type="SAM" id="MobiDB-lite"/>
    </source>
</evidence>
<dbReference type="AlphaFoldDB" id="A0A6B0RZY6"/>
<organism evidence="2 3">
    <name type="scientific">Bos mutus</name>
    <name type="common">wild yak</name>
    <dbReference type="NCBI Taxonomy" id="72004"/>
    <lineage>
        <taxon>Eukaryota</taxon>
        <taxon>Metazoa</taxon>
        <taxon>Chordata</taxon>
        <taxon>Craniata</taxon>
        <taxon>Vertebrata</taxon>
        <taxon>Euteleostomi</taxon>
        <taxon>Mammalia</taxon>
        <taxon>Eutheria</taxon>
        <taxon>Laurasiatheria</taxon>
        <taxon>Artiodactyla</taxon>
        <taxon>Ruminantia</taxon>
        <taxon>Pecora</taxon>
        <taxon>Bovidae</taxon>
        <taxon>Bovinae</taxon>
        <taxon>Bos</taxon>
    </lineage>
</organism>
<reference evidence="2" key="1">
    <citation type="submission" date="2019-10" db="EMBL/GenBank/DDBJ databases">
        <title>The sequence and de novo assembly of the wild yak genome.</title>
        <authorList>
            <person name="Liu Y."/>
        </authorList>
    </citation>
    <scope>NUCLEOTIDE SEQUENCE [LARGE SCALE GENOMIC DNA]</scope>
    <source>
        <strain evidence="2">WY2019</strain>
    </source>
</reference>
<sequence>MNPESQVGARGGPDPVPGCTHGLPVSGPEHRGTVPMATALPGFLTSVRFSGKMISEKSLQIHQGLTLLYQDQLGYLVPLSGKLQRG</sequence>
<comment type="caution">
    <text evidence="2">The sequence shown here is derived from an EMBL/GenBank/DDBJ whole genome shotgun (WGS) entry which is preliminary data.</text>
</comment>